<organism evidence="1 2">
    <name type="scientific">Lagenidium giganteum</name>
    <dbReference type="NCBI Taxonomy" id="4803"/>
    <lineage>
        <taxon>Eukaryota</taxon>
        <taxon>Sar</taxon>
        <taxon>Stramenopiles</taxon>
        <taxon>Oomycota</taxon>
        <taxon>Peronosporomycetes</taxon>
        <taxon>Pythiales</taxon>
        <taxon>Pythiaceae</taxon>
    </lineage>
</organism>
<dbReference type="Proteomes" id="UP001146120">
    <property type="component" value="Unassembled WGS sequence"/>
</dbReference>
<dbReference type="AlphaFoldDB" id="A0AAV2YKM7"/>
<evidence type="ECO:0008006" key="3">
    <source>
        <dbReference type="Google" id="ProtNLM"/>
    </source>
</evidence>
<sequence length="140" mass="15918">MKARCALASDCGYSTDKWQKFWAYFRLPPKLWNVHQVDRELVARTNNPLERFNQELGSPHLSIPVLVTTICVLSKKHATKLESISKGKSRRKTRSKHSACFQCNKQPMMSALGNCTLTTLMRPISKSQTTWVGSSFWSVA</sequence>
<protein>
    <recommendedName>
        <fullName evidence="3">Transposase</fullName>
    </recommendedName>
</protein>
<evidence type="ECO:0000313" key="2">
    <source>
        <dbReference type="Proteomes" id="UP001146120"/>
    </source>
</evidence>
<comment type="caution">
    <text evidence="1">The sequence shown here is derived from an EMBL/GenBank/DDBJ whole genome shotgun (WGS) entry which is preliminary data.</text>
</comment>
<dbReference type="EMBL" id="DAKRPA010000216">
    <property type="protein sequence ID" value="DAZ95147.1"/>
    <property type="molecule type" value="Genomic_DNA"/>
</dbReference>
<evidence type="ECO:0000313" key="1">
    <source>
        <dbReference type="EMBL" id="DAZ95147.1"/>
    </source>
</evidence>
<reference evidence="1" key="2">
    <citation type="journal article" date="2023" name="Microbiol Resour">
        <title>Decontamination and Annotation of the Draft Genome Sequence of the Oomycete Lagenidium giganteum ARSEF 373.</title>
        <authorList>
            <person name="Morgan W.R."/>
            <person name="Tartar A."/>
        </authorList>
    </citation>
    <scope>NUCLEOTIDE SEQUENCE</scope>
    <source>
        <strain evidence="1">ARSEF 373</strain>
    </source>
</reference>
<gene>
    <name evidence="1" type="ORF">N0F65_009856</name>
</gene>
<accession>A0AAV2YKM7</accession>
<proteinExistence type="predicted"/>
<reference evidence="1" key="1">
    <citation type="submission" date="2022-11" db="EMBL/GenBank/DDBJ databases">
        <authorList>
            <person name="Morgan W.R."/>
            <person name="Tartar A."/>
        </authorList>
    </citation>
    <scope>NUCLEOTIDE SEQUENCE</scope>
    <source>
        <strain evidence="1">ARSEF 373</strain>
    </source>
</reference>
<keyword evidence="2" id="KW-1185">Reference proteome</keyword>
<name>A0AAV2YKM7_9STRA</name>